<sequence>MLLQDFQEEEEEDSWTTYELLVDTGLDETFVFGDGLLLVDSKSKNLNTGMRGRIEWPNTDSAEATSHSFIHRGPFDPKLSNDVLGTKGKTAEIDFADGCVAQMGLLQPRMCKIYCYDHRQKERARIDLTWQFGAAFAVDSVLINDPNDGILGLGLTDFQMAYKSSQNDWCPRSFLEAMRSRLRRVSGSRPEETIALYFAIRMAPLYYQQTRQLQYEQLGVPIQSWMSFNRWPCSKEPQWNEDKIVVYGAGPVAYTKQWAVYLRSIRFYPLDPTVHRPQLDTSLMPVYGAMLNFVDNNSPRGLKVLLDTGASISRLPLQYIQQINRELCMQKNTINPVRDGIPRETYEISHHVDNQDLKIQVLYEFEGANGSVVKVYGPFETCFYQRHNGRNEALIFPQRPSRTYGVFGLNFFQSMYISLHKTLDSGANFVRMAAQWPENFEADLQGYNVPGLSAT</sequence>
<proteinExistence type="predicted"/>
<dbReference type="EMBL" id="JADCUA010000025">
    <property type="protein sequence ID" value="KAH9831523.1"/>
    <property type="molecule type" value="Genomic_DNA"/>
</dbReference>
<comment type="caution">
    <text evidence="2">The sequence shown here is derived from an EMBL/GenBank/DDBJ whole genome shotgun (WGS) entry which is preliminary data.</text>
</comment>
<dbReference type="InterPro" id="IPR021109">
    <property type="entry name" value="Peptidase_aspartic_dom_sf"/>
</dbReference>
<evidence type="ECO:0000313" key="3">
    <source>
        <dbReference type="Proteomes" id="UP000814176"/>
    </source>
</evidence>
<keyword evidence="1" id="KW-0064">Aspartyl protease</keyword>
<gene>
    <name evidence="2" type="ORF">C8Q71DRAFT_289256</name>
</gene>
<dbReference type="Proteomes" id="UP000814176">
    <property type="component" value="Unassembled WGS sequence"/>
</dbReference>
<dbReference type="RefSeq" id="XP_047774637.1">
    <property type="nucleotide sequence ID" value="XM_047917575.1"/>
</dbReference>
<dbReference type="InterPro" id="IPR001969">
    <property type="entry name" value="Aspartic_peptidase_AS"/>
</dbReference>
<evidence type="ECO:0000313" key="2">
    <source>
        <dbReference type="EMBL" id="KAH9831523.1"/>
    </source>
</evidence>
<evidence type="ECO:0000256" key="1">
    <source>
        <dbReference type="ARBA" id="ARBA00022750"/>
    </source>
</evidence>
<dbReference type="SUPFAM" id="SSF50630">
    <property type="entry name" value="Acid proteases"/>
    <property type="match status" value="1"/>
</dbReference>
<keyword evidence="1" id="KW-0378">Hydrolase</keyword>
<dbReference type="PROSITE" id="PS00141">
    <property type="entry name" value="ASP_PROTEASE"/>
    <property type="match status" value="1"/>
</dbReference>
<organism evidence="2 3">
    <name type="scientific">Rhodofomes roseus</name>
    <dbReference type="NCBI Taxonomy" id="34475"/>
    <lineage>
        <taxon>Eukaryota</taxon>
        <taxon>Fungi</taxon>
        <taxon>Dikarya</taxon>
        <taxon>Basidiomycota</taxon>
        <taxon>Agaricomycotina</taxon>
        <taxon>Agaricomycetes</taxon>
        <taxon>Polyporales</taxon>
        <taxon>Rhodofomes</taxon>
    </lineage>
</organism>
<keyword evidence="1" id="KW-0645">Protease</keyword>
<accession>A0ABQ8K526</accession>
<dbReference type="Gene3D" id="2.40.70.10">
    <property type="entry name" value="Acid Proteases"/>
    <property type="match status" value="2"/>
</dbReference>
<dbReference type="GeneID" id="71998307"/>
<name>A0ABQ8K526_9APHY</name>
<reference evidence="2 3" key="1">
    <citation type="journal article" date="2021" name="Environ. Microbiol.">
        <title>Gene family expansions and transcriptome signatures uncover fungal adaptations to wood decay.</title>
        <authorList>
            <person name="Hage H."/>
            <person name="Miyauchi S."/>
            <person name="Viragh M."/>
            <person name="Drula E."/>
            <person name="Min B."/>
            <person name="Chaduli D."/>
            <person name="Navarro D."/>
            <person name="Favel A."/>
            <person name="Norest M."/>
            <person name="Lesage-Meessen L."/>
            <person name="Balint B."/>
            <person name="Merenyi Z."/>
            <person name="de Eugenio L."/>
            <person name="Morin E."/>
            <person name="Martinez A.T."/>
            <person name="Baldrian P."/>
            <person name="Stursova M."/>
            <person name="Martinez M.J."/>
            <person name="Novotny C."/>
            <person name="Magnuson J.K."/>
            <person name="Spatafora J.W."/>
            <person name="Maurice S."/>
            <person name="Pangilinan J."/>
            <person name="Andreopoulos W."/>
            <person name="LaButti K."/>
            <person name="Hundley H."/>
            <person name="Na H."/>
            <person name="Kuo A."/>
            <person name="Barry K."/>
            <person name="Lipzen A."/>
            <person name="Henrissat B."/>
            <person name="Riley R."/>
            <person name="Ahrendt S."/>
            <person name="Nagy L.G."/>
            <person name="Grigoriev I.V."/>
            <person name="Martin F."/>
            <person name="Rosso M.N."/>
        </authorList>
    </citation>
    <scope>NUCLEOTIDE SEQUENCE [LARGE SCALE GENOMIC DNA]</scope>
    <source>
        <strain evidence="2 3">CIRM-BRFM 1785</strain>
    </source>
</reference>
<protein>
    <recommendedName>
        <fullName evidence="4">Peptidase A2 domain-containing protein</fullName>
    </recommendedName>
</protein>
<keyword evidence="3" id="KW-1185">Reference proteome</keyword>
<evidence type="ECO:0008006" key="4">
    <source>
        <dbReference type="Google" id="ProtNLM"/>
    </source>
</evidence>